<evidence type="ECO:0000313" key="1">
    <source>
        <dbReference type="EMBL" id="SBV68021.1"/>
    </source>
</evidence>
<reference evidence="1" key="1">
    <citation type="submission" date="2016-04" db="EMBL/GenBank/DDBJ databases">
        <authorList>
            <person name="Evans L.H."/>
            <person name="Alamgir A."/>
            <person name="Owens N."/>
            <person name="Weber N.D."/>
            <person name="Virtaneva K."/>
            <person name="Barbian K."/>
            <person name="Babar A."/>
            <person name="Rosenke K."/>
        </authorList>
    </citation>
    <scope>NUCLEOTIDE SEQUENCE</scope>
    <source>
        <strain evidence="1">86-2</strain>
    </source>
</reference>
<protein>
    <submittedName>
        <fullName evidence="1">Uncharacterized protein</fullName>
    </submittedName>
</protein>
<dbReference type="EMBL" id="FLUA01000058">
    <property type="protein sequence ID" value="SBV68021.1"/>
    <property type="molecule type" value="Genomic_DNA"/>
</dbReference>
<gene>
    <name evidence="1" type="ORF">KL86CIT2_580045</name>
</gene>
<proteinExistence type="predicted"/>
<dbReference type="GeneID" id="93036054"/>
<accession>A0A212IN78</accession>
<name>A0A212IN78_9ENTR</name>
<sequence length="179" mass="21480">MDNLLLKRYREYAHTEEACAILFVKKNLAQSKGYWIDISNCRRYEMSSDDLHFKFVTGGLYKRKIHPQYPPKSSYIINSRFDEHSYYLMVRALTWETAHKDIEQQKSKRVKPLKFEITGVSYDKNKDKKGYFRDDAPEEIKVLAENLNDRTNPLWDIAIQYINEPEFVYEVRQVRLIDR</sequence>
<dbReference type="RefSeq" id="WP_044255706.1">
    <property type="nucleotide sequence ID" value="NZ_LT598671.1"/>
</dbReference>
<organism evidence="1">
    <name type="scientific">uncultured Citrobacter sp</name>
    <dbReference type="NCBI Taxonomy" id="200446"/>
    <lineage>
        <taxon>Bacteria</taxon>
        <taxon>Pseudomonadati</taxon>
        <taxon>Pseudomonadota</taxon>
        <taxon>Gammaproteobacteria</taxon>
        <taxon>Enterobacterales</taxon>
        <taxon>Enterobacteriaceae</taxon>
        <taxon>Citrobacter</taxon>
        <taxon>environmental samples</taxon>
    </lineage>
</organism>
<dbReference type="AlphaFoldDB" id="A0A212IN78"/>